<dbReference type="AlphaFoldDB" id="A0A8H3D9R4"/>
<feature type="compositionally biased region" description="Polar residues" evidence="1">
    <location>
        <begin position="117"/>
        <end position="133"/>
    </location>
</feature>
<evidence type="ECO:0000313" key="3">
    <source>
        <dbReference type="Proteomes" id="UP000663861"/>
    </source>
</evidence>
<dbReference type="EMBL" id="CAJMWY010004061">
    <property type="protein sequence ID" value="CAE6516703.1"/>
    <property type="molecule type" value="Genomic_DNA"/>
</dbReference>
<organism evidence="2 3">
    <name type="scientific">Rhizoctonia solani</name>
    <dbReference type="NCBI Taxonomy" id="456999"/>
    <lineage>
        <taxon>Eukaryota</taxon>
        <taxon>Fungi</taxon>
        <taxon>Dikarya</taxon>
        <taxon>Basidiomycota</taxon>
        <taxon>Agaricomycotina</taxon>
        <taxon>Agaricomycetes</taxon>
        <taxon>Cantharellales</taxon>
        <taxon>Ceratobasidiaceae</taxon>
        <taxon>Rhizoctonia</taxon>
    </lineage>
</organism>
<evidence type="ECO:0000256" key="1">
    <source>
        <dbReference type="SAM" id="MobiDB-lite"/>
    </source>
</evidence>
<accession>A0A8H3D9R4</accession>
<feature type="compositionally biased region" description="Polar residues" evidence="1">
    <location>
        <begin position="176"/>
        <end position="203"/>
    </location>
</feature>
<reference evidence="2" key="1">
    <citation type="submission" date="2021-01" db="EMBL/GenBank/DDBJ databases">
        <authorList>
            <person name="Kaushik A."/>
        </authorList>
    </citation>
    <scope>NUCLEOTIDE SEQUENCE</scope>
    <source>
        <strain evidence="2">AG4-RS23</strain>
    </source>
</reference>
<feature type="compositionally biased region" description="Basic and acidic residues" evidence="1">
    <location>
        <begin position="67"/>
        <end position="78"/>
    </location>
</feature>
<name>A0A8H3D9R4_9AGAM</name>
<protein>
    <recommendedName>
        <fullName evidence="4">rRNA-processing protein FYV7</fullName>
    </recommendedName>
</protein>
<feature type="compositionally biased region" description="Basic residues" evidence="1">
    <location>
        <begin position="162"/>
        <end position="175"/>
    </location>
</feature>
<feature type="compositionally biased region" description="Polar residues" evidence="1">
    <location>
        <begin position="94"/>
        <end position="109"/>
    </location>
</feature>
<gene>
    <name evidence="2" type="ORF">RDB_LOCUS148036</name>
</gene>
<sequence>MAPPAPKKSRTAPKFNAGHLDPHRARKLKKGWIATQKLKAKYRAEKRRMGLGRSSAEHDDEGVDGNAGERDDTAKDDSSDTEPPVNSPLAEPDTTPQSPVVMPSRTQGMRSKLALSKPTSSKSATSRSNMKTATTEDKPEQDGPSLRELAREAYSPASLHTFKSHPLHRRSHGKNNTRAQVNPYPNRTGANGQGGTPSRSRGQPNMAKRMGVLLERIKRSSQ</sequence>
<feature type="compositionally biased region" description="Basic residues" evidence="1">
    <location>
        <begin position="38"/>
        <end position="50"/>
    </location>
</feature>
<comment type="caution">
    <text evidence="2">The sequence shown here is derived from an EMBL/GenBank/DDBJ whole genome shotgun (WGS) entry which is preliminary data.</text>
</comment>
<evidence type="ECO:0000313" key="2">
    <source>
        <dbReference type="EMBL" id="CAE6516703.1"/>
    </source>
</evidence>
<proteinExistence type="predicted"/>
<feature type="region of interest" description="Disordered" evidence="1">
    <location>
        <begin position="1"/>
        <end position="222"/>
    </location>
</feature>
<evidence type="ECO:0008006" key="4">
    <source>
        <dbReference type="Google" id="ProtNLM"/>
    </source>
</evidence>
<dbReference type="Proteomes" id="UP000663861">
    <property type="component" value="Unassembled WGS sequence"/>
</dbReference>